<dbReference type="Gene3D" id="1.10.1200.10">
    <property type="entry name" value="ACP-like"/>
    <property type="match status" value="2"/>
</dbReference>
<dbReference type="InterPro" id="IPR014031">
    <property type="entry name" value="Ketoacyl_synth_C"/>
</dbReference>
<dbReference type="InterPro" id="IPR016036">
    <property type="entry name" value="Malonyl_transacylase_ACP-bd"/>
</dbReference>
<evidence type="ECO:0000259" key="7">
    <source>
        <dbReference type="PROSITE" id="PS52004"/>
    </source>
</evidence>
<dbReference type="SUPFAM" id="SSF52151">
    <property type="entry name" value="FabD/lysophospholipase-like"/>
    <property type="match status" value="2"/>
</dbReference>
<protein>
    <submittedName>
        <fullName evidence="9">BcPKS12, polyketide synthase</fullName>
    </submittedName>
</protein>
<dbReference type="CDD" id="cd00833">
    <property type="entry name" value="PKS"/>
    <property type="match status" value="1"/>
</dbReference>
<accession>A0A194XGE6</accession>
<feature type="region of interest" description="Disordered" evidence="5">
    <location>
        <begin position="1738"/>
        <end position="1780"/>
    </location>
</feature>
<keyword evidence="1" id="KW-0596">Phosphopantetheine</keyword>
<dbReference type="Gene3D" id="3.40.47.10">
    <property type="match status" value="1"/>
</dbReference>
<dbReference type="Gene3D" id="3.10.129.110">
    <property type="entry name" value="Polyketide synthase dehydratase"/>
    <property type="match status" value="1"/>
</dbReference>
<dbReference type="Pfam" id="PF22621">
    <property type="entry name" value="CurL-like_PKS_C"/>
    <property type="match status" value="1"/>
</dbReference>
<dbReference type="PANTHER" id="PTHR43775:SF37">
    <property type="entry name" value="SI:DKEY-61P9.11"/>
    <property type="match status" value="1"/>
</dbReference>
<feature type="compositionally biased region" description="Low complexity" evidence="5">
    <location>
        <begin position="1739"/>
        <end position="1752"/>
    </location>
</feature>
<feature type="active site" description="Proton acceptor; for dehydratase activity" evidence="4">
    <location>
        <position position="1328"/>
    </location>
</feature>
<sequence length="2150" mass="233677">MAEKMAFLLFGDQTLDIHGFLADFFKSGNPSILTQSFLDRVGSALRAEVDQLSVLERRRVPHFSSIKELNDRYHARDIKNAAVDSALLCITQLAHYIDRAEKMHEDTTKPAETFLVGLCTGLFAAAAISSAPSLSGLVPVAVQVVLMAFRTGAHVAALADRLQGNTEASESWTYVLPALEEAETRSILKDFHAENSIPLASQAYVSAVTATSIAISGPPATLKTLSAADVFDTKPMSIPVHGPYHAPHLFSNFNAEKILRLSSSPVQRVLSNCVPRYPVLSCATGTWYSERTSISLIQAIVRDILTDRLDFQKVVHACVVKAQEYKGEKCLVIPYGPTKAASTLASMLKAQTDLEIILRRPLTAAKQDNSSPKSEPNGPVKLAIVGMAGRFPDAASHEKLWELLEKGLDVHRVVPKDRFNAETHVDANGKVKNTSHTPYGCWIENPGLFDPRFFNMSPREAFQTDPMQRMALSTAYEALEMSGYVPNRTRSTQLDRIGTFYGQTSDDWREINAAQEVDTYFITGGVRAFGPGRINYHFGFSGPSFNIDTACSSSAAAMQLACTSLWAGDCDTAIVGGLSCMTNSDIFAGLSRGQFLSKTGPCATFDNDADGYCRADGVGTVIVKRLDDALAEKDNVLAVILATATNHSADAISITHPHGGTQEILYKSILEKAGVDALDIDYVEMHGTGTQAGDGTEMKSVTNVFAPADRKRTAEQPLFLGAVKANVGHGEAASGVTALIKVLMMLKNNAIPPHVGIKKTINKGFPKDLAERNVHIAFHKTPLRKRAGTPRRIFVNNFSAAGGNTGLLLEEGPAHLRNVIDPRSTHIITVTAKSKSAMIRNAERYIAYLDQNPTTSISDLAYTTTARKIQHNWRISVTGTDIAQIQAALKSKLSETVVPVLPEPPKVAFLFTGQGSHYAAMGKELYANSTLFRETIDEFDSIANIHGFPSFIPLIDGSAEDVQALSPVIVQLGIVCLEMAVARLWDSWGVKPSVVLGHSLGEYAALNVSGILSASDVIYLVGMRAQLLVEKCTPGTHVMVAVQGSVASITEALGNASSNLNIACINSPRETVLSGAVEEMATISDLLNDAGIKCTQLKVPFAFHSGQVDPILDDFQKLAESVHFGKEKVPLISSVLGRMLNEPEVIDAEYLRNHARNPVDFLGGFQSAQQSGSVDNKTVWVEVGPHTVCSGMVKATLDVSTITAPTLRRGESPYKTISSSLSTMHTAGLNVDWNEYHRDFNDCVQLLDLPSYSFDDKNYWIQYEGDWCLTKGKLPTSGFIEAEKEAKPKLSTTSIHNVVSEVIEGDVVTMVTESDLAKPGLREVVSGHVVNGAFLCPSSLYGDMAMTVCDYAYRLIKPDVTDLGMDLSNMKVPKPLVASPEGKSQILTLKARVDVGAGRADLTFMSGSGKTLTEHGICQVYFGKSSEYLADWKRSAYLIEGRVDWLQNAEKTGIAHKVGRGLAYKLFTALVDYNPKFRGMEEVILHSDNFEATAKVKFQTTEADGKFVCSPYWIDSVNHISGFILNGSDAVDSRESVYISHGWGSFKVAEPLSAEKNYRTYVRMQDSEPNVKSGDVFIFESGRIVAVCEGLKFQCIPRRVMNIFLPPVGAAAKSAPVRQIAAPKQQAAVVAKPAKPAKTAQVSMTSIATVNKKLIGSVTSKILDILATEVGVELEELVDNIGFADLGVDSLMSLTVSGRIREEMDIDVHSNDFVDHPTIGAFKSFLSKFETERVAAVDSVETSSTTSGNESTPDLVDDSNVTTPLEDSTDDEKVSPDEAGSLTELIRQTIAEEMGVDTDEIADTVDLSTLGMDSLMSLTILGRLREKTDMNLPGDLLVTNTTIQEIKRSLNIDAPPPAPVKAAPVVKQVVVKQQVKQEVEMTISRMPPQRLATSVLLQGSLRSATKQLWIIPDGGGSATSYVDIPDLTPQVAVMGLNSPYMKFPEEYKCGVIGMATAFVTEMKRRQPTGPYMLAGWSAGGVIAFEAVNQLTKAGDEVEKLILIDSPCPDIIEPLPASLHRWFASIGLLGDGDFSKLPKWLLPHFAASVNALSNYTAEKIDSKKSPHVTAIWCEDGVCKLPTDPRPDPFPYGHAQFLLDNRTDFGPNLWDKYLNSERFVTRHMPGNHFSMMKRPYVKELGDLLREAVLATV</sequence>
<dbReference type="InterPro" id="IPR020806">
    <property type="entry name" value="PKS_PP-bd"/>
</dbReference>
<dbReference type="PROSITE" id="PS00012">
    <property type="entry name" value="PHOSPHOPANTETHEINE"/>
    <property type="match status" value="2"/>
</dbReference>
<reference evidence="9 10" key="1">
    <citation type="submission" date="2015-10" db="EMBL/GenBank/DDBJ databases">
        <title>Full genome of DAOMC 229536 Phialocephala scopiformis, a fungal endophyte of spruce producing the potent anti-insectan compound rugulosin.</title>
        <authorList>
            <consortium name="DOE Joint Genome Institute"/>
            <person name="Walker A.K."/>
            <person name="Frasz S.L."/>
            <person name="Seifert K.A."/>
            <person name="Miller J.D."/>
            <person name="Mondo S.J."/>
            <person name="Labutti K."/>
            <person name="Lipzen A."/>
            <person name="Dockter R."/>
            <person name="Kennedy M."/>
            <person name="Grigoriev I.V."/>
            <person name="Spatafora J.W."/>
        </authorList>
    </citation>
    <scope>NUCLEOTIDE SEQUENCE [LARGE SCALE GENOMIC DNA]</scope>
    <source>
        <strain evidence="9 10">CBS 120377</strain>
    </source>
</reference>
<dbReference type="PANTHER" id="PTHR43775">
    <property type="entry name" value="FATTY ACID SYNTHASE"/>
    <property type="match status" value="1"/>
</dbReference>
<feature type="domain" description="Ketosynthase family 3 (KS3)" evidence="7">
    <location>
        <begin position="379"/>
        <end position="811"/>
    </location>
</feature>
<feature type="domain" description="Carrier" evidence="6">
    <location>
        <begin position="1780"/>
        <end position="1854"/>
    </location>
</feature>
<dbReference type="InterPro" id="IPR006162">
    <property type="entry name" value="Ppantetheine_attach_site"/>
</dbReference>
<evidence type="ECO:0000313" key="9">
    <source>
        <dbReference type="EMBL" id="KUJ19209.1"/>
    </source>
</evidence>
<dbReference type="InterPro" id="IPR049900">
    <property type="entry name" value="PKS_mFAS_DH"/>
</dbReference>
<dbReference type="STRING" id="149040.A0A194XGE6"/>
<dbReference type="PROSITE" id="PS00606">
    <property type="entry name" value="KS3_1"/>
    <property type="match status" value="1"/>
</dbReference>
<dbReference type="GeneID" id="28831658"/>
<dbReference type="SMART" id="SM00827">
    <property type="entry name" value="PKS_AT"/>
    <property type="match status" value="1"/>
</dbReference>
<dbReference type="InterPro" id="IPR030918">
    <property type="entry name" value="PT_fungal_PKS"/>
</dbReference>
<keyword evidence="3" id="KW-0808">Transferase</keyword>
<dbReference type="Pfam" id="PF00975">
    <property type="entry name" value="Thioesterase"/>
    <property type="match status" value="1"/>
</dbReference>
<dbReference type="InterPro" id="IPR020841">
    <property type="entry name" value="PKS_Beta-ketoAc_synthase_dom"/>
</dbReference>
<dbReference type="InterPro" id="IPR014043">
    <property type="entry name" value="Acyl_transferase_dom"/>
</dbReference>
<dbReference type="InterPro" id="IPR032088">
    <property type="entry name" value="SAT"/>
</dbReference>
<dbReference type="InterPro" id="IPR016035">
    <property type="entry name" value="Acyl_Trfase/lysoPLipase"/>
</dbReference>
<dbReference type="InterPro" id="IPR001227">
    <property type="entry name" value="Ac_transferase_dom_sf"/>
</dbReference>
<dbReference type="Gene3D" id="3.30.70.3290">
    <property type="match status" value="1"/>
</dbReference>
<dbReference type="NCBIfam" id="TIGR04532">
    <property type="entry name" value="PT_fungal_PKS"/>
    <property type="match status" value="1"/>
</dbReference>
<organism evidence="9 10">
    <name type="scientific">Mollisia scopiformis</name>
    <name type="common">Conifer needle endophyte fungus</name>
    <name type="synonym">Phialocephala scopiformis</name>
    <dbReference type="NCBI Taxonomy" id="149040"/>
    <lineage>
        <taxon>Eukaryota</taxon>
        <taxon>Fungi</taxon>
        <taxon>Dikarya</taxon>
        <taxon>Ascomycota</taxon>
        <taxon>Pezizomycotina</taxon>
        <taxon>Leotiomycetes</taxon>
        <taxon>Helotiales</taxon>
        <taxon>Mollisiaceae</taxon>
        <taxon>Mollisia</taxon>
    </lineage>
</organism>
<dbReference type="Gene3D" id="3.40.366.10">
    <property type="entry name" value="Malonyl-Coenzyme A Acyl Carrier Protein, domain 2"/>
    <property type="match status" value="2"/>
</dbReference>
<dbReference type="InterPro" id="IPR036736">
    <property type="entry name" value="ACP-like_sf"/>
</dbReference>
<dbReference type="FunFam" id="1.10.1200.10:FF:000011">
    <property type="entry name" value="Sterigmatocystin biosynthesis polyketide synthase"/>
    <property type="match status" value="1"/>
</dbReference>
<dbReference type="InterPro" id="IPR016039">
    <property type="entry name" value="Thiolase-like"/>
</dbReference>
<feature type="domain" description="Carrier" evidence="6">
    <location>
        <begin position="1656"/>
        <end position="1730"/>
    </location>
</feature>
<dbReference type="PROSITE" id="PS52004">
    <property type="entry name" value="KS3_2"/>
    <property type="match status" value="1"/>
</dbReference>
<dbReference type="Pfam" id="PF02801">
    <property type="entry name" value="Ketoacyl-synt_C"/>
    <property type="match status" value="1"/>
</dbReference>
<evidence type="ECO:0000256" key="1">
    <source>
        <dbReference type="ARBA" id="ARBA00022450"/>
    </source>
</evidence>
<dbReference type="FunFam" id="3.10.129.110:FF:000001">
    <property type="entry name" value="Sterigmatocystin biosynthesis polyketide synthase"/>
    <property type="match status" value="1"/>
</dbReference>
<evidence type="ECO:0000256" key="4">
    <source>
        <dbReference type="PROSITE-ProRule" id="PRU01363"/>
    </source>
</evidence>
<dbReference type="SUPFAM" id="SSF53474">
    <property type="entry name" value="alpha/beta-Hydrolases"/>
    <property type="match status" value="1"/>
</dbReference>
<dbReference type="Pfam" id="PF00109">
    <property type="entry name" value="ketoacyl-synt"/>
    <property type="match status" value="1"/>
</dbReference>
<evidence type="ECO:0000313" key="10">
    <source>
        <dbReference type="Proteomes" id="UP000070700"/>
    </source>
</evidence>
<keyword evidence="2" id="KW-0597">Phosphoprotein</keyword>
<dbReference type="InterPro" id="IPR001031">
    <property type="entry name" value="Thioesterase"/>
</dbReference>
<evidence type="ECO:0000256" key="3">
    <source>
        <dbReference type="ARBA" id="ARBA00022679"/>
    </source>
</evidence>
<dbReference type="InterPro" id="IPR009081">
    <property type="entry name" value="PP-bd_ACP"/>
</dbReference>
<dbReference type="FunFam" id="3.40.366.10:FF:000002">
    <property type="entry name" value="Probable polyketide synthase 2"/>
    <property type="match status" value="1"/>
</dbReference>
<keyword evidence="10" id="KW-1185">Reference proteome</keyword>
<dbReference type="Proteomes" id="UP000070700">
    <property type="component" value="Unassembled WGS sequence"/>
</dbReference>
<dbReference type="GO" id="GO:0004315">
    <property type="term" value="F:3-oxoacyl-[acyl-carrier-protein] synthase activity"/>
    <property type="evidence" value="ECO:0007669"/>
    <property type="project" value="InterPro"/>
</dbReference>
<dbReference type="SUPFAM" id="SSF53901">
    <property type="entry name" value="Thiolase-like"/>
    <property type="match status" value="1"/>
</dbReference>
<dbReference type="EMBL" id="KQ947411">
    <property type="protein sequence ID" value="KUJ19209.1"/>
    <property type="molecule type" value="Genomic_DNA"/>
</dbReference>
<dbReference type="GO" id="GO:0004312">
    <property type="term" value="F:fatty acid synthase activity"/>
    <property type="evidence" value="ECO:0007669"/>
    <property type="project" value="TreeGrafter"/>
</dbReference>
<dbReference type="SMART" id="SM00825">
    <property type="entry name" value="PKS_KS"/>
    <property type="match status" value="1"/>
</dbReference>
<dbReference type="InterPro" id="IPR042104">
    <property type="entry name" value="PKS_dehydratase_sf"/>
</dbReference>
<dbReference type="InParanoid" id="A0A194XGE6"/>
<dbReference type="PROSITE" id="PS50075">
    <property type="entry name" value="CARRIER"/>
    <property type="match status" value="2"/>
</dbReference>
<dbReference type="PROSITE" id="PS52019">
    <property type="entry name" value="PKS_MFAS_DH"/>
    <property type="match status" value="1"/>
</dbReference>
<dbReference type="GO" id="GO:0044550">
    <property type="term" value="P:secondary metabolite biosynthetic process"/>
    <property type="evidence" value="ECO:0007669"/>
    <property type="project" value="UniProtKB-ARBA"/>
</dbReference>
<dbReference type="OrthoDB" id="329835at2759"/>
<dbReference type="InterPro" id="IPR050091">
    <property type="entry name" value="PKS_NRPS_Biosynth_Enz"/>
</dbReference>
<dbReference type="KEGG" id="psco:LY89DRAFT_773345"/>
<dbReference type="InterPro" id="IPR018201">
    <property type="entry name" value="Ketoacyl_synth_AS"/>
</dbReference>
<dbReference type="InterPro" id="IPR049551">
    <property type="entry name" value="PKS_DH_C"/>
</dbReference>
<evidence type="ECO:0000259" key="8">
    <source>
        <dbReference type="PROSITE" id="PS52019"/>
    </source>
</evidence>
<dbReference type="SUPFAM" id="SSF55048">
    <property type="entry name" value="Probable ACP-binding domain of malonyl-CoA ACP transacylase"/>
    <property type="match status" value="1"/>
</dbReference>
<dbReference type="SUPFAM" id="SSF47336">
    <property type="entry name" value="ACP-like"/>
    <property type="match status" value="2"/>
</dbReference>
<feature type="domain" description="PKS/mFAS DH" evidence="8">
    <location>
        <begin position="1296"/>
        <end position="1602"/>
    </location>
</feature>
<feature type="active site" description="Proton donor; for dehydratase activity" evidence="4">
    <location>
        <position position="1515"/>
    </location>
</feature>
<evidence type="ECO:0000256" key="2">
    <source>
        <dbReference type="ARBA" id="ARBA00022553"/>
    </source>
</evidence>
<dbReference type="Pfam" id="PF16073">
    <property type="entry name" value="SAT"/>
    <property type="match status" value="1"/>
</dbReference>
<dbReference type="Pfam" id="PF00698">
    <property type="entry name" value="Acyl_transf_1"/>
    <property type="match status" value="1"/>
</dbReference>
<dbReference type="RefSeq" id="XP_018073564.1">
    <property type="nucleotide sequence ID" value="XM_018221932.1"/>
</dbReference>
<gene>
    <name evidence="9" type="ORF">LY89DRAFT_773345</name>
</gene>
<evidence type="ECO:0000259" key="6">
    <source>
        <dbReference type="PROSITE" id="PS50075"/>
    </source>
</evidence>
<dbReference type="GO" id="GO:0031177">
    <property type="term" value="F:phosphopantetheine binding"/>
    <property type="evidence" value="ECO:0007669"/>
    <property type="project" value="InterPro"/>
</dbReference>
<dbReference type="SMART" id="SM01294">
    <property type="entry name" value="PKS_PP_betabranch"/>
    <property type="match status" value="1"/>
</dbReference>
<dbReference type="Pfam" id="PF14765">
    <property type="entry name" value="PS-DH"/>
    <property type="match status" value="1"/>
</dbReference>
<dbReference type="InterPro" id="IPR029058">
    <property type="entry name" value="AB_hydrolase_fold"/>
</dbReference>
<name>A0A194XGE6_MOLSC</name>
<feature type="region of interest" description="N-terminal hotdog fold" evidence="4">
    <location>
        <begin position="1296"/>
        <end position="1427"/>
    </location>
</feature>
<dbReference type="GO" id="GO:0006633">
    <property type="term" value="P:fatty acid biosynthetic process"/>
    <property type="evidence" value="ECO:0007669"/>
    <property type="project" value="InterPro"/>
</dbReference>
<dbReference type="Pfam" id="PF00550">
    <property type="entry name" value="PP-binding"/>
    <property type="match status" value="2"/>
</dbReference>
<feature type="region of interest" description="C-terminal hotdog fold" evidence="4">
    <location>
        <begin position="1455"/>
        <end position="1602"/>
    </location>
</feature>
<dbReference type="SMART" id="SM00823">
    <property type="entry name" value="PKS_PP"/>
    <property type="match status" value="2"/>
</dbReference>
<proteinExistence type="predicted"/>
<dbReference type="Gene3D" id="3.40.50.1820">
    <property type="entry name" value="alpha/beta hydrolase"/>
    <property type="match status" value="1"/>
</dbReference>
<evidence type="ECO:0000256" key="5">
    <source>
        <dbReference type="SAM" id="MobiDB-lite"/>
    </source>
</evidence>
<dbReference type="InterPro" id="IPR014030">
    <property type="entry name" value="Ketoacyl_synth_N"/>
</dbReference>